<keyword evidence="4" id="KW-1185">Reference proteome</keyword>
<evidence type="ECO:0000313" key="3">
    <source>
        <dbReference type="EMBL" id="MBO2461587.1"/>
    </source>
</evidence>
<dbReference type="InterPro" id="IPR036511">
    <property type="entry name" value="TGT-like_sf"/>
</dbReference>
<accession>A0ABS3RXV6</accession>
<dbReference type="SUPFAM" id="SSF51713">
    <property type="entry name" value="tRNA-guanine transglycosylase"/>
    <property type="match status" value="1"/>
</dbReference>
<evidence type="ECO:0000256" key="1">
    <source>
        <dbReference type="SAM" id="MobiDB-lite"/>
    </source>
</evidence>
<organism evidence="3 4">
    <name type="scientific">Actinomadura violacea</name>
    <dbReference type="NCBI Taxonomy" id="2819934"/>
    <lineage>
        <taxon>Bacteria</taxon>
        <taxon>Bacillati</taxon>
        <taxon>Actinomycetota</taxon>
        <taxon>Actinomycetes</taxon>
        <taxon>Streptosporangiales</taxon>
        <taxon>Thermomonosporaceae</taxon>
        <taxon>Actinomadura</taxon>
    </lineage>
</organism>
<sequence>MELYFLGASMPHWAGPNSPLLAPAHPGGPPQQPIPLCMSRVRLAHRKTLPRAQAPVLIDSGGFSELDPDEDQDGYTTWSITPRQYIAEVRRYVQEIGHVVGAAPMDYMTEPHIRAATGLTEIEHLARSVTSTLELRWLDPDLPIFPVIQGNSIDAQLRCADMYEKHGIDLTKEPLVGVGSVCRLQSTVKIVDRFAALHHHFGGNIRLHGFGVKKLGLKLIAPGVVSGDSAAGSRRGRSAGPCTHGSGAVSEANCPVFARQWYEQVLHAATQTTAAQWEAVVAQYAARGTTAALFDVAGVEHGPNMPTPGWRIARTLSTMLPADADVDVVAGLLDRFQAAYWAQEPVDRRREVHLGDVPHGEVRHLRLDSAAFRAYVRGDGAAAS</sequence>
<comment type="caution">
    <text evidence="3">The sequence shown here is derived from an EMBL/GenBank/DDBJ whole genome shotgun (WGS) entry which is preliminary data.</text>
</comment>
<dbReference type="Gene3D" id="3.20.20.105">
    <property type="entry name" value="Queuine tRNA-ribosyltransferase-like"/>
    <property type="match status" value="1"/>
</dbReference>
<dbReference type="RefSeq" id="WP_208244943.1">
    <property type="nucleotide sequence ID" value="NZ_JAGEPF010000018.1"/>
</dbReference>
<evidence type="ECO:0000259" key="2">
    <source>
        <dbReference type="Pfam" id="PF23859"/>
    </source>
</evidence>
<name>A0ABS3RXV6_9ACTN</name>
<dbReference type="Pfam" id="PF23859">
    <property type="entry name" value="DpdA"/>
    <property type="match status" value="1"/>
</dbReference>
<dbReference type="EMBL" id="JAGEPF010000018">
    <property type="protein sequence ID" value="MBO2461587.1"/>
    <property type="molecule type" value="Genomic_DNA"/>
</dbReference>
<gene>
    <name evidence="3" type="ORF">J4709_28870</name>
</gene>
<reference evidence="3 4" key="1">
    <citation type="submission" date="2021-03" db="EMBL/GenBank/DDBJ databases">
        <title>Actinomadura violae sp. nov., isolated from lichen in Thailand.</title>
        <authorList>
            <person name="Kanchanasin P."/>
            <person name="Saeng-In P."/>
            <person name="Phongsopitanun W."/>
            <person name="Yuki M."/>
            <person name="Kudo T."/>
            <person name="Ohkuma M."/>
            <person name="Tanasupawat S."/>
        </authorList>
    </citation>
    <scope>NUCLEOTIDE SEQUENCE [LARGE SCALE GENOMIC DNA]</scope>
    <source>
        <strain evidence="3 4">LCR2-06</strain>
    </source>
</reference>
<proteinExistence type="predicted"/>
<protein>
    <recommendedName>
        <fullName evidence="2">DeoxyPurine in DNA protein A domain-containing protein</fullName>
    </recommendedName>
</protein>
<evidence type="ECO:0000313" key="4">
    <source>
        <dbReference type="Proteomes" id="UP000680206"/>
    </source>
</evidence>
<dbReference type="Proteomes" id="UP000680206">
    <property type="component" value="Unassembled WGS sequence"/>
</dbReference>
<feature type="region of interest" description="Disordered" evidence="1">
    <location>
        <begin position="227"/>
        <end position="247"/>
    </location>
</feature>
<dbReference type="InterPro" id="IPR055645">
    <property type="entry name" value="DpdA"/>
</dbReference>
<feature type="domain" description="DeoxyPurine in DNA protein A" evidence="2">
    <location>
        <begin position="34"/>
        <end position="286"/>
    </location>
</feature>